<organism evidence="1 2">
    <name type="scientific">Symbiodinium natans</name>
    <dbReference type="NCBI Taxonomy" id="878477"/>
    <lineage>
        <taxon>Eukaryota</taxon>
        <taxon>Sar</taxon>
        <taxon>Alveolata</taxon>
        <taxon>Dinophyceae</taxon>
        <taxon>Suessiales</taxon>
        <taxon>Symbiodiniaceae</taxon>
        <taxon>Symbiodinium</taxon>
    </lineage>
</organism>
<evidence type="ECO:0000313" key="2">
    <source>
        <dbReference type="Proteomes" id="UP000604046"/>
    </source>
</evidence>
<dbReference type="Proteomes" id="UP000604046">
    <property type="component" value="Unassembled WGS sequence"/>
</dbReference>
<dbReference type="OrthoDB" id="421232at2759"/>
<dbReference type="EMBL" id="CAJNDS010002398">
    <property type="protein sequence ID" value="CAE7460186.1"/>
    <property type="molecule type" value="Genomic_DNA"/>
</dbReference>
<evidence type="ECO:0000313" key="1">
    <source>
        <dbReference type="EMBL" id="CAE7460186.1"/>
    </source>
</evidence>
<comment type="caution">
    <text evidence="1">The sequence shown here is derived from an EMBL/GenBank/DDBJ whole genome shotgun (WGS) entry which is preliminary data.</text>
</comment>
<protein>
    <submittedName>
        <fullName evidence="1">GUSB protein</fullName>
    </submittedName>
</protein>
<dbReference type="AlphaFoldDB" id="A0A812S159"/>
<name>A0A812S159_9DINO</name>
<sequence length="267" mass="27896">MSAAQEGPVFAAVGSALTPQCATMPFRELAMTAWSSGNAASRHEAAMTAAGTAALTALDHTAFEICGRGAEEACPVEMVAALAGSLKELDALPEEYMDRASSAIRKAAAEVEGVRMPAAIEPDDTFSDTPAVLAVGRELLALWKPTGWVVNVRREVSAGFAAEEDMLSENLTDQARAASGTVAGSKLGIQVTDLRGPVCTAWHPPPPGRGDLWTLAVRNQLQRLCPGGAAVWCQMRHQGVSLPLLRLAFSAGQDAGSPVALRRTSSC</sequence>
<proteinExistence type="predicted"/>
<accession>A0A812S159</accession>
<keyword evidence="2" id="KW-1185">Reference proteome</keyword>
<gene>
    <name evidence="1" type="primary">GUSB</name>
    <name evidence="1" type="ORF">SNAT2548_LOCUS25539</name>
</gene>
<reference evidence="1" key="1">
    <citation type="submission" date="2021-02" db="EMBL/GenBank/DDBJ databases">
        <authorList>
            <person name="Dougan E. K."/>
            <person name="Rhodes N."/>
            <person name="Thang M."/>
            <person name="Chan C."/>
        </authorList>
    </citation>
    <scope>NUCLEOTIDE SEQUENCE</scope>
</reference>